<keyword evidence="2 8" id="KW-0418">Kinase</keyword>
<dbReference type="RefSeq" id="WP_387904440.1">
    <property type="nucleotide sequence ID" value="NZ_JBIBEG010000005.1"/>
</dbReference>
<feature type="transmembrane region" description="Helical" evidence="5">
    <location>
        <begin position="185"/>
        <end position="206"/>
    </location>
</feature>
<dbReference type="InterPro" id="IPR003594">
    <property type="entry name" value="HATPase_dom"/>
</dbReference>
<feature type="domain" description="Signal transduction histidine kinase subgroup 3 dimerisation and phosphoacceptor" evidence="7">
    <location>
        <begin position="227"/>
        <end position="293"/>
    </location>
</feature>
<dbReference type="GO" id="GO:0016301">
    <property type="term" value="F:kinase activity"/>
    <property type="evidence" value="ECO:0007669"/>
    <property type="project" value="UniProtKB-KW"/>
</dbReference>
<feature type="region of interest" description="Disordered" evidence="4">
    <location>
        <begin position="382"/>
        <end position="458"/>
    </location>
</feature>
<keyword evidence="3" id="KW-0902">Two-component regulatory system</keyword>
<evidence type="ECO:0000313" key="9">
    <source>
        <dbReference type="Proteomes" id="UP001602322"/>
    </source>
</evidence>
<evidence type="ECO:0000256" key="4">
    <source>
        <dbReference type="SAM" id="MobiDB-lite"/>
    </source>
</evidence>
<keyword evidence="9" id="KW-1185">Reference proteome</keyword>
<dbReference type="Proteomes" id="UP001602322">
    <property type="component" value="Unassembled WGS sequence"/>
</dbReference>
<evidence type="ECO:0000259" key="7">
    <source>
        <dbReference type="Pfam" id="PF07730"/>
    </source>
</evidence>
<evidence type="ECO:0000259" key="6">
    <source>
        <dbReference type="Pfam" id="PF02518"/>
    </source>
</evidence>
<reference evidence="8 9" key="1">
    <citation type="submission" date="2024-10" db="EMBL/GenBank/DDBJ databases">
        <title>The Natural Products Discovery Center: Release of the First 8490 Sequenced Strains for Exploring Actinobacteria Biosynthetic Diversity.</title>
        <authorList>
            <person name="Kalkreuter E."/>
            <person name="Kautsar S.A."/>
            <person name="Yang D."/>
            <person name="Bader C.D."/>
            <person name="Teijaro C.N."/>
            <person name="Fluegel L."/>
            <person name="Davis C.M."/>
            <person name="Simpson J.R."/>
            <person name="Lauterbach L."/>
            <person name="Steele A.D."/>
            <person name="Gui C."/>
            <person name="Meng S."/>
            <person name="Li G."/>
            <person name="Viehrig K."/>
            <person name="Ye F."/>
            <person name="Su P."/>
            <person name="Kiefer A.F."/>
            <person name="Nichols A."/>
            <person name="Cepeda A.J."/>
            <person name="Yan W."/>
            <person name="Fan B."/>
            <person name="Jiang Y."/>
            <person name="Adhikari A."/>
            <person name="Zheng C.-J."/>
            <person name="Schuster L."/>
            <person name="Cowan T.M."/>
            <person name="Smanski M.J."/>
            <person name="Chevrette M.G."/>
            <person name="De Carvalho L.P.S."/>
            <person name="Shen B."/>
        </authorList>
    </citation>
    <scope>NUCLEOTIDE SEQUENCE [LARGE SCALE GENOMIC DNA]</scope>
    <source>
        <strain evidence="8 9">NPDC012540</strain>
    </source>
</reference>
<feature type="region of interest" description="Disordered" evidence="4">
    <location>
        <begin position="1"/>
        <end position="27"/>
    </location>
</feature>
<dbReference type="InterPro" id="IPR050482">
    <property type="entry name" value="Sensor_HK_TwoCompSys"/>
</dbReference>
<protein>
    <submittedName>
        <fullName evidence="8">Sensor histidine kinase</fullName>
    </submittedName>
</protein>
<feature type="transmembrane region" description="Helical" evidence="5">
    <location>
        <begin position="65"/>
        <end position="87"/>
    </location>
</feature>
<evidence type="ECO:0000256" key="3">
    <source>
        <dbReference type="ARBA" id="ARBA00023012"/>
    </source>
</evidence>
<feature type="transmembrane region" description="Helical" evidence="5">
    <location>
        <begin position="131"/>
        <end position="150"/>
    </location>
</feature>
<dbReference type="InterPro" id="IPR036890">
    <property type="entry name" value="HATPase_C_sf"/>
</dbReference>
<dbReference type="PANTHER" id="PTHR24421">
    <property type="entry name" value="NITRATE/NITRITE SENSOR PROTEIN NARX-RELATED"/>
    <property type="match status" value="1"/>
</dbReference>
<gene>
    <name evidence="8" type="ORF">ACFY8O_20970</name>
</gene>
<dbReference type="PANTHER" id="PTHR24421:SF63">
    <property type="entry name" value="SENSOR HISTIDINE KINASE DESK"/>
    <property type="match status" value="1"/>
</dbReference>
<dbReference type="CDD" id="cd16917">
    <property type="entry name" value="HATPase_UhpB-NarQ-NarX-like"/>
    <property type="match status" value="1"/>
</dbReference>
<feature type="domain" description="Histidine kinase/HSP90-like ATPase" evidence="6">
    <location>
        <begin position="330"/>
        <end position="441"/>
    </location>
</feature>
<keyword evidence="1" id="KW-0808">Transferase</keyword>
<keyword evidence="5" id="KW-1133">Transmembrane helix</keyword>
<organism evidence="8 9">
    <name type="scientific">Streptomyces argenteolus</name>
    <dbReference type="NCBI Taxonomy" id="67274"/>
    <lineage>
        <taxon>Bacteria</taxon>
        <taxon>Bacillati</taxon>
        <taxon>Actinomycetota</taxon>
        <taxon>Actinomycetes</taxon>
        <taxon>Kitasatosporales</taxon>
        <taxon>Streptomycetaceae</taxon>
        <taxon>Streptomyces</taxon>
    </lineage>
</organism>
<dbReference type="InterPro" id="IPR011712">
    <property type="entry name" value="Sig_transdc_His_kin_sub3_dim/P"/>
</dbReference>
<dbReference type="SUPFAM" id="SSF55874">
    <property type="entry name" value="ATPase domain of HSP90 chaperone/DNA topoisomerase II/histidine kinase"/>
    <property type="match status" value="1"/>
</dbReference>
<sequence>MTEARTDGPRKAPRWLRPESLRGTRPARSDTAKVELYTRASFQAMAGLEFGGLAVPPLLHGRQPWGAWLCLLFLIHSVMSAVLSSRALDWRLGHRERPVRLTVASAALTGVFLLALVLLLDTGAVSEEDDFGLLLMGVSAFGLGSLSLGLRATRERVWLVIGTAAATALATAALGLGWHQTWLDFAGVACSGGLFVVTYVFSAWLAGVVRQLDAARELETRVAVAEERLRFGRDMHDVMGRNLAVMALKSELAVQLAERGRPEAVSQMAEVQRIAQESQREIRDIVRGYREASLRTELEGALSVLKAAGIDCAVHGLDDGAPALPAELQSALAWVVREATTNVLRHGDPRSCVIRVSTAGRSAGVAKRGDARQEEVVLMVQNDGVPEPAGGAPDRRGGSHSPPGTGLAGLRERLAAHGGTLEAGQDPSEGCFRLTARLPLPGQDRASGRPADEEETAA</sequence>
<accession>A0ABW6X8H5</accession>
<proteinExistence type="predicted"/>
<dbReference type="Pfam" id="PF02518">
    <property type="entry name" value="HATPase_c"/>
    <property type="match status" value="1"/>
</dbReference>
<evidence type="ECO:0000313" key="8">
    <source>
        <dbReference type="EMBL" id="MFF5898379.1"/>
    </source>
</evidence>
<comment type="caution">
    <text evidence="8">The sequence shown here is derived from an EMBL/GenBank/DDBJ whole genome shotgun (WGS) entry which is preliminary data.</text>
</comment>
<evidence type="ECO:0000256" key="2">
    <source>
        <dbReference type="ARBA" id="ARBA00022777"/>
    </source>
</evidence>
<keyword evidence="5" id="KW-0472">Membrane</keyword>
<dbReference type="Gene3D" id="1.20.5.1930">
    <property type="match status" value="1"/>
</dbReference>
<feature type="transmembrane region" description="Helical" evidence="5">
    <location>
        <begin position="99"/>
        <end position="119"/>
    </location>
</feature>
<evidence type="ECO:0000256" key="1">
    <source>
        <dbReference type="ARBA" id="ARBA00022679"/>
    </source>
</evidence>
<dbReference type="EMBL" id="JBIBEG010000005">
    <property type="protein sequence ID" value="MFF5898379.1"/>
    <property type="molecule type" value="Genomic_DNA"/>
</dbReference>
<feature type="transmembrane region" description="Helical" evidence="5">
    <location>
        <begin position="157"/>
        <end position="179"/>
    </location>
</feature>
<dbReference type="Pfam" id="PF07730">
    <property type="entry name" value="HisKA_3"/>
    <property type="match status" value="1"/>
</dbReference>
<keyword evidence="5" id="KW-0812">Transmembrane</keyword>
<name>A0ABW6X8H5_9ACTN</name>
<dbReference type="Gene3D" id="3.30.565.10">
    <property type="entry name" value="Histidine kinase-like ATPase, C-terminal domain"/>
    <property type="match status" value="1"/>
</dbReference>
<evidence type="ECO:0000256" key="5">
    <source>
        <dbReference type="SAM" id="Phobius"/>
    </source>
</evidence>